<evidence type="ECO:0000313" key="4">
    <source>
        <dbReference type="Proteomes" id="UP000240974"/>
    </source>
</evidence>
<feature type="transmembrane region" description="Helical" evidence="1">
    <location>
        <begin position="73"/>
        <end position="90"/>
    </location>
</feature>
<proteinExistence type="predicted"/>
<evidence type="ECO:0000313" key="2">
    <source>
        <dbReference type="EMBL" id="MCB8560409.1"/>
    </source>
</evidence>
<keyword evidence="1" id="KW-0812">Transmembrane</keyword>
<comment type="caution">
    <text evidence="3">The sequence shown here is derived from an EMBL/GenBank/DDBJ whole genome shotgun (WGS) entry which is preliminary data.</text>
</comment>
<reference evidence="2" key="2">
    <citation type="submission" date="2021-10" db="EMBL/GenBank/DDBJ databases">
        <title>Collection of gut derived symbiotic bacterial strains cultured from healthy donors.</title>
        <authorList>
            <person name="Lin H."/>
            <person name="Littmann E."/>
            <person name="Kohout C."/>
            <person name="Pamer E.G."/>
        </authorList>
    </citation>
    <scope>NUCLEOTIDE SEQUENCE</scope>
    <source>
        <strain evidence="2">DFI.5.2</strain>
    </source>
</reference>
<dbReference type="EMBL" id="JAJDKQ010000001">
    <property type="protein sequence ID" value="MCB8560409.1"/>
    <property type="molecule type" value="Genomic_DNA"/>
</dbReference>
<sequence length="130" mass="15519">MKIIDKVWVFDYLMEIFMIMTMVCGQSLLTNSLNPLGYISIHISFIIYCLFYFLPILYFIALWNSDVIDYRKNIILLIILFIFNKLFHGNQVQLSFPLPAIDFYVVICLIITIVFYIRRKNDESKTYFKS</sequence>
<dbReference type="EMBL" id="PYLQ01000029">
    <property type="protein sequence ID" value="PST36035.1"/>
    <property type="molecule type" value="Genomic_DNA"/>
</dbReference>
<accession>A0A2T3FL84</accession>
<feature type="transmembrane region" description="Helical" evidence="1">
    <location>
        <begin position="96"/>
        <end position="117"/>
    </location>
</feature>
<dbReference type="Proteomes" id="UP000240974">
    <property type="component" value="Unassembled WGS sequence"/>
</dbReference>
<keyword evidence="4" id="KW-1185">Reference proteome</keyword>
<dbReference type="Proteomes" id="UP001197827">
    <property type="component" value="Unassembled WGS sequence"/>
</dbReference>
<reference evidence="3 4" key="1">
    <citation type="journal article" date="2019" name="Int. J. Syst. Evol. Microbiol.">
        <title>Faecalibacillus intestinalis gen. nov., sp. nov. and Faecalibacillus faecis sp. nov., isolated from human faeces.</title>
        <authorList>
            <person name="Seo B."/>
            <person name="Jeon K."/>
            <person name="Baek I."/>
            <person name="Lee Y.M."/>
            <person name="Baek K."/>
            <person name="Ko G."/>
        </authorList>
    </citation>
    <scope>NUCLEOTIDE SEQUENCE [LARGE SCALE GENOMIC DNA]</scope>
    <source>
        <strain evidence="3 4">SNUG30099</strain>
    </source>
</reference>
<dbReference type="RefSeq" id="WP_107030622.1">
    <property type="nucleotide sequence ID" value="NZ_JADPGY010000011.1"/>
</dbReference>
<protein>
    <submittedName>
        <fullName evidence="3">Uncharacterized protein</fullName>
    </submittedName>
</protein>
<dbReference type="AlphaFoldDB" id="A0A2T3FL84"/>
<evidence type="ECO:0000256" key="1">
    <source>
        <dbReference type="SAM" id="Phobius"/>
    </source>
</evidence>
<keyword evidence="1" id="KW-0472">Membrane</keyword>
<gene>
    <name evidence="3" type="ORF">C7U54_13400</name>
    <name evidence="2" type="ORF">LJD74_00125</name>
</gene>
<keyword evidence="1" id="KW-1133">Transmembrane helix</keyword>
<feature type="transmembrane region" description="Helical" evidence="1">
    <location>
        <begin position="12"/>
        <end position="29"/>
    </location>
</feature>
<feature type="transmembrane region" description="Helical" evidence="1">
    <location>
        <begin position="41"/>
        <end position="61"/>
    </location>
</feature>
<evidence type="ECO:0000313" key="3">
    <source>
        <dbReference type="EMBL" id="PST36035.1"/>
    </source>
</evidence>
<name>A0A2T3FL84_9FIRM</name>
<organism evidence="3 4">
    <name type="scientific">Faecalibacillus intestinalis</name>
    <dbReference type="NCBI Taxonomy" id="1982626"/>
    <lineage>
        <taxon>Bacteria</taxon>
        <taxon>Bacillati</taxon>
        <taxon>Bacillota</taxon>
        <taxon>Erysipelotrichia</taxon>
        <taxon>Erysipelotrichales</taxon>
        <taxon>Coprobacillaceae</taxon>
        <taxon>Faecalibacillus</taxon>
    </lineage>
</organism>